<sequence length="172" mass="19167">MSEQAIRPTVTLGGAFHLTDHFGQAVTDEAYRGRFMLIFFGFSHCKVVCPENLAKLSQALELAGADASDVQPLYVTVDPDRDDPATLRRFLEERFPRFLGLTGEKAEIDRVKKLFKVYAQREEAGPDGDYDVPHSAMTFLMGRDGTYVTHFADVVPAERIAENLRARIEGAA</sequence>
<evidence type="ECO:0000313" key="3">
    <source>
        <dbReference type="Proteomes" id="UP001361239"/>
    </source>
</evidence>
<comment type="caution">
    <text evidence="2">The sequence shown here is derived from an EMBL/GenBank/DDBJ whole genome shotgun (WGS) entry which is preliminary data.</text>
</comment>
<evidence type="ECO:0000256" key="1">
    <source>
        <dbReference type="ARBA" id="ARBA00010996"/>
    </source>
</evidence>
<dbReference type="InterPro" id="IPR036249">
    <property type="entry name" value="Thioredoxin-like_sf"/>
</dbReference>
<dbReference type="Proteomes" id="UP001361239">
    <property type="component" value="Unassembled WGS sequence"/>
</dbReference>
<protein>
    <submittedName>
        <fullName evidence="2">SCO family protein</fullName>
    </submittedName>
</protein>
<reference evidence="2 3" key="1">
    <citation type="submission" date="2024-03" db="EMBL/GenBank/DDBJ databases">
        <authorList>
            <person name="Jo J.-H."/>
        </authorList>
    </citation>
    <scope>NUCLEOTIDE SEQUENCE [LARGE SCALE GENOMIC DNA]</scope>
    <source>
        <strain evidence="2 3">PS1R-30</strain>
    </source>
</reference>
<dbReference type="Gene3D" id="3.40.30.10">
    <property type="entry name" value="Glutaredoxin"/>
    <property type="match status" value="1"/>
</dbReference>
<comment type="similarity">
    <text evidence="1">Belongs to the SCO1/2 family.</text>
</comment>
<dbReference type="Pfam" id="PF02630">
    <property type="entry name" value="SCO1-SenC"/>
    <property type="match status" value="1"/>
</dbReference>
<proteinExistence type="inferred from homology"/>
<keyword evidence="3" id="KW-1185">Reference proteome</keyword>
<gene>
    <name evidence="2" type="ORF">WG901_21190</name>
</gene>
<dbReference type="CDD" id="cd02968">
    <property type="entry name" value="SCO"/>
    <property type="match status" value="1"/>
</dbReference>
<dbReference type="PANTHER" id="PTHR12151:SF25">
    <property type="entry name" value="LINALOOL DEHYDRATASE_ISOMERASE DOMAIN-CONTAINING PROTEIN"/>
    <property type="match status" value="1"/>
</dbReference>
<dbReference type="InterPro" id="IPR003782">
    <property type="entry name" value="SCO1/SenC"/>
</dbReference>
<dbReference type="SUPFAM" id="SSF52833">
    <property type="entry name" value="Thioredoxin-like"/>
    <property type="match status" value="1"/>
</dbReference>
<name>A0ABU8S1P2_9SPHN</name>
<accession>A0ABU8S1P2</accession>
<dbReference type="EMBL" id="JBBHJZ010000005">
    <property type="protein sequence ID" value="MEJ5979182.1"/>
    <property type="molecule type" value="Genomic_DNA"/>
</dbReference>
<dbReference type="PANTHER" id="PTHR12151">
    <property type="entry name" value="ELECTRON TRANSPORT PROTIN SCO1/SENC FAMILY MEMBER"/>
    <property type="match status" value="1"/>
</dbReference>
<evidence type="ECO:0000313" key="2">
    <source>
        <dbReference type="EMBL" id="MEJ5979182.1"/>
    </source>
</evidence>
<dbReference type="RefSeq" id="WP_339589115.1">
    <property type="nucleotide sequence ID" value="NZ_JBBHJZ010000005.1"/>
</dbReference>
<organism evidence="2 3">
    <name type="scientific">Novosphingobium anseongense</name>
    <dbReference type="NCBI Taxonomy" id="3133436"/>
    <lineage>
        <taxon>Bacteria</taxon>
        <taxon>Pseudomonadati</taxon>
        <taxon>Pseudomonadota</taxon>
        <taxon>Alphaproteobacteria</taxon>
        <taxon>Sphingomonadales</taxon>
        <taxon>Sphingomonadaceae</taxon>
        <taxon>Novosphingobium</taxon>
    </lineage>
</organism>